<evidence type="ECO:0000313" key="5">
    <source>
        <dbReference type="EMBL" id="MDI3409271.1"/>
    </source>
</evidence>
<dbReference type="InterPro" id="IPR052021">
    <property type="entry name" value="Type-I_RS_S_subunit"/>
</dbReference>
<dbReference type="GO" id="GO:0004519">
    <property type="term" value="F:endonuclease activity"/>
    <property type="evidence" value="ECO:0007669"/>
    <property type="project" value="UniProtKB-KW"/>
</dbReference>
<protein>
    <submittedName>
        <fullName evidence="5">Restriction endonuclease subunit S</fullName>
        <ecNumber evidence="5">3.1.21.-</ecNumber>
    </submittedName>
</protein>
<keyword evidence="5" id="KW-0378">Hydrolase</keyword>
<evidence type="ECO:0000256" key="1">
    <source>
        <dbReference type="ARBA" id="ARBA00010923"/>
    </source>
</evidence>
<dbReference type="RefSeq" id="WP_282547141.1">
    <property type="nucleotide sequence ID" value="NZ_JASCIQ010000066.1"/>
</dbReference>
<dbReference type="InterPro" id="IPR044946">
    <property type="entry name" value="Restrct_endonuc_typeI_TRD_sf"/>
</dbReference>
<dbReference type="GO" id="GO:0016787">
    <property type="term" value="F:hydrolase activity"/>
    <property type="evidence" value="ECO:0007669"/>
    <property type="project" value="UniProtKB-KW"/>
</dbReference>
<evidence type="ECO:0000259" key="4">
    <source>
        <dbReference type="Pfam" id="PF01420"/>
    </source>
</evidence>
<dbReference type="SUPFAM" id="SSF116734">
    <property type="entry name" value="DNA methylase specificity domain"/>
    <property type="match status" value="2"/>
</dbReference>
<evidence type="ECO:0000256" key="3">
    <source>
        <dbReference type="ARBA" id="ARBA00023125"/>
    </source>
</evidence>
<dbReference type="EC" id="3.1.21.-" evidence="5"/>
<gene>
    <name evidence="5" type="ORF">QIS96_36310</name>
</gene>
<dbReference type="Proteomes" id="UP001223978">
    <property type="component" value="Unassembled WGS sequence"/>
</dbReference>
<reference evidence="5 6" key="1">
    <citation type="submission" date="2023-05" db="EMBL/GenBank/DDBJ databases">
        <title>Draft genome sequence of Streptomyces sp. B-S-A6 isolated from a cave soil in Thailand.</title>
        <authorList>
            <person name="Chamroensaksri N."/>
            <person name="Muangham S."/>
        </authorList>
    </citation>
    <scope>NUCLEOTIDE SEQUENCE [LARGE SCALE GENOMIC DNA]</scope>
    <source>
        <strain evidence="5 6">B-S-A6</strain>
    </source>
</reference>
<dbReference type="PANTHER" id="PTHR30408:SF12">
    <property type="entry name" value="TYPE I RESTRICTION ENZYME MJAVIII SPECIFICITY SUBUNIT"/>
    <property type="match status" value="1"/>
</dbReference>
<proteinExistence type="inferred from homology"/>
<comment type="caution">
    <text evidence="5">The sequence shown here is derived from an EMBL/GenBank/DDBJ whole genome shotgun (WGS) entry which is preliminary data.</text>
</comment>
<name>A0ABT6SPV5_9ACTN</name>
<evidence type="ECO:0000313" key="6">
    <source>
        <dbReference type="Proteomes" id="UP001223978"/>
    </source>
</evidence>
<dbReference type="PANTHER" id="PTHR30408">
    <property type="entry name" value="TYPE-1 RESTRICTION ENZYME ECOKI SPECIFICITY PROTEIN"/>
    <property type="match status" value="1"/>
</dbReference>
<dbReference type="InterPro" id="IPR000055">
    <property type="entry name" value="Restrct_endonuc_typeI_TRD"/>
</dbReference>
<feature type="domain" description="Type I restriction modification DNA specificity" evidence="4">
    <location>
        <begin position="213"/>
        <end position="376"/>
    </location>
</feature>
<sequence>MSEWERVRLDEVIALDVDAVPVTATASYDIVGVLNRGRGLLFRDPIAGDETSYKTLNRIRPNQIVYSRLKAFEGAITVAPNDLGEVYGSQEFPTFTCGEQMLPDYFRLLTTTNRLWEQLQALSTGMGGRRERVKPADFLTIEVARPSLSEQRRIVDVMAAVNAHIESIRLERENAAEAVRRARLALLTVGFGGAWESEITDSHTSLTWTDQLPAGWRSEKIGGVSVVRSGATPRRSEKARYFDGGSIPWVKTGDLNERVITKTDECITDAGFSESSVRLLPAGTVLVAMYGGFAQIGRTASLGVASTTNQAISAITDLRADVLPSYLHHALKAGRPKWRLVAASSRKDPNVSKRDIEDFDFPLPSPDEQREIVDVLGFMEFAVDEFTAELANLRAFRSALLASLLNQEIEIPESYDALLEGVS</sequence>
<keyword evidence="3" id="KW-0238">DNA-binding</keyword>
<dbReference type="Gene3D" id="3.90.220.20">
    <property type="entry name" value="DNA methylase specificity domains"/>
    <property type="match status" value="2"/>
</dbReference>
<keyword evidence="2" id="KW-0680">Restriction system</keyword>
<dbReference type="CDD" id="cd17276">
    <property type="entry name" value="RMtype1_S_Sau1132ORF3780P-TRD1-CR1_like"/>
    <property type="match status" value="1"/>
</dbReference>
<keyword evidence="5" id="KW-0255">Endonuclease</keyword>
<accession>A0ABT6SPV5</accession>
<dbReference type="EMBL" id="JASCIQ010000066">
    <property type="protein sequence ID" value="MDI3409271.1"/>
    <property type="molecule type" value="Genomic_DNA"/>
</dbReference>
<keyword evidence="5" id="KW-0540">Nuclease</keyword>
<keyword evidence="6" id="KW-1185">Reference proteome</keyword>
<organism evidence="5 6">
    <name type="scientific">Streptomyces cavernicola</name>
    <dbReference type="NCBI Taxonomy" id="3043613"/>
    <lineage>
        <taxon>Bacteria</taxon>
        <taxon>Bacillati</taxon>
        <taxon>Actinomycetota</taxon>
        <taxon>Actinomycetes</taxon>
        <taxon>Kitasatosporales</taxon>
        <taxon>Streptomycetaceae</taxon>
        <taxon>Streptomyces</taxon>
    </lineage>
</organism>
<comment type="similarity">
    <text evidence="1">Belongs to the type-I restriction system S methylase family.</text>
</comment>
<evidence type="ECO:0000256" key="2">
    <source>
        <dbReference type="ARBA" id="ARBA00022747"/>
    </source>
</evidence>
<dbReference type="Pfam" id="PF01420">
    <property type="entry name" value="Methylase_S"/>
    <property type="match status" value="1"/>
</dbReference>